<keyword evidence="3" id="KW-0540">Nuclease</keyword>
<dbReference type="HAMAP" id="MF_00009">
    <property type="entry name" value="Endoribonucl_YbeY"/>
    <property type="match status" value="1"/>
</dbReference>
<dbReference type="InterPro" id="IPR002036">
    <property type="entry name" value="YbeY"/>
</dbReference>
<evidence type="ECO:0000256" key="2">
    <source>
        <dbReference type="ARBA" id="ARBA00010875"/>
    </source>
</evidence>
<sequence>MRGWTASVMATLALVRLGRGFTAADWMACARVGRAFGGLGRPVRMSSSGGELGRLKAVTDRQGTVLIRHTQRTVPVDTELLEEQVRAILAVLELPHMDVGLWLSSDRTVRDWNTRYRGMRKSTDILSFPFYDQLRAPDPLPEMQCEDDMNLGDMIVSVPYVARACKRDHRDALSMGEDSWTGESVQLGGVSGEMMHYFSPQPRLALLVIHGICHLLGHDHEEDSEYALMRAEEERLIRGLEAKGLLGPRDELPREAAGDGNDGRL</sequence>
<protein>
    <submittedName>
        <fullName evidence="9">Uncharacterized protein</fullName>
    </submittedName>
</protein>
<dbReference type="InterPro" id="IPR023091">
    <property type="entry name" value="MetalPrtase_cat_dom_sf_prd"/>
</dbReference>
<evidence type="ECO:0000256" key="5">
    <source>
        <dbReference type="ARBA" id="ARBA00022759"/>
    </source>
</evidence>
<dbReference type="EMBL" id="HBHJ01005828">
    <property type="protein sequence ID" value="CAD9669057.1"/>
    <property type="molecule type" value="Transcribed_RNA"/>
</dbReference>
<keyword evidence="8" id="KW-0732">Signal</keyword>
<comment type="cofactor">
    <cofactor evidence="1">
        <name>Zn(2+)</name>
        <dbReference type="ChEBI" id="CHEBI:29105"/>
    </cofactor>
</comment>
<dbReference type="GO" id="GO:0046872">
    <property type="term" value="F:metal ion binding"/>
    <property type="evidence" value="ECO:0007669"/>
    <property type="project" value="UniProtKB-KW"/>
</dbReference>
<accession>A0A7S2RF28</accession>
<dbReference type="Pfam" id="PF02130">
    <property type="entry name" value="YbeY"/>
    <property type="match status" value="2"/>
</dbReference>
<reference evidence="9" key="1">
    <citation type="submission" date="2021-01" db="EMBL/GenBank/DDBJ databases">
        <authorList>
            <person name="Corre E."/>
            <person name="Pelletier E."/>
            <person name="Niang G."/>
            <person name="Scheremetjew M."/>
            <person name="Finn R."/>
            <person name="Kale V."/>
            <person name="Holt S."/>
            <person name="Cochrane G."/>
            <person name="Meng A."/>
            <person name="Brown T."/>
            <person name="Cohen L."/>
        </authorList>
    </citation>
    <scope>NUCLEOTIDE SEQUENCE</scope>
    <source>
        <strain evidence="9">CCMP1243</strain>
    </source>
</reference>
<keyword evidence="5" id="KW-0255">Endonuclease</keyword>
<dbReference type="PANTHER" id="PTHR46986:SF1">
    <property type="entry name" value="ENDORIBONUCLEASE YBEY, CHLOROPLASTIC"/>
    <property type="match status" value="1"/>
</dbReference>
<evidence type="ECO:0000256" key="7">
    <source>
        <dbReference type="ARBA" id="ARBA00022833"/>
    </source>
</evidence>
<feature type="signal peptide" evidence="8">
    <location>
        <begin position="1"/>
        <end position="20"/>
    </location>
</feature>
<dbReference type="AlphaFoldDB" id="A0A7S2RF28"/>
<evidence type="ECO:0000256" key="8">
    <source>
        <dbReference type="SAM" id="SignalP"/>
    </source>
</evidence>
<evidence type="ECO:0000256" key="6">
    <source>
        <dbReference type="ARBA" id="ARBA00022801"/>
    </source>
</evidence>
<evidence type="ECO:0000313" key="9">
    <source>
        <dbReference type="EMBL" id="CAD9669057.1"/>
    </source>
</evidence>
<organism evidence="9">
    <name type="scientific">Rhizochromulina marina</name>
    <dbReference type="NCBI Taxonomy" id="1034831"/>
    <lineage>
        <taxon>Eukaryota</taxon>
        <taxon>Sar</taxon>
        <taxon>Stramenopiles</taxon>
        <taxon>Ochrophyta</taxon>
        <taxon>Dictyochophyceae</taxon>
        <taxon>Rhizochromulinales</taxon>
        <taxon>Rhizochromulina</taxon>
    </lineage>
</organism>
<feature type="chain" id="PRO_5030878266" evidence="8">
    <location>
        <begin position="21"/>
        <end position="265"/>
    </location>
</feature>
<dbReference type="InterPro" id="IPR020549">
    <property type="entry name" value="YbeY_CS"/>
</dbReference>
<proteinExistence type="inferred from homology"/>
<keyword evidence="7" id="KW-0862">Zinc</keyword>
<name>A0A7S2RF28_9STRA</name>
<evidence type="ECO:0000256" key="4">
    <source>
        <dbReference type="ARBA" id="ARBA00022723"/>
    </source>
</evidence>
<evidence type="ECO:0000256" key="3">
    <source>
        <dbReference type="ARBA" id="ARBA00022722"/>
    </source>
</evidence>
<gene>
    <name evidence="9" type="ORF">RMAR1173_LOCUS3832</name>
</gene>
<dbReference type="GO" id="GO:0004222">
    <property type="term" value="F:metalloendopeptidase activity"/>
    <property type="evidence" value="ECO:0007669"/>
    <property type="project" value="InterPro"/>
</dbReference>
<evidence type="ECO:0000256" key="1">
    <source>
        <dbReference type="ARBA" id="ARBA00001947"/>
    </source>
</evidence>
<dbReference type="GO" id="GO:0006364">
    <property type="term" value="P:rRNA processing"/>
    <property type="evidence" value="ECO:0007669"/>
    <property type="project" value="InterPro"/>
</dbReference>
<dbReference type="Gene3D" id="3.40.390.30">
    <property type="entry name" value="Metalloproteases ('zincins'), catalytic domain"/>
    <property type="match status" value="1"/>
</dbReference>
<keyword evidence="4" id="KW-0479">Metal-binding</keyword>
<dbReference type="GO" id="GO:0004519">
    <property type="term" value="F:endonuclease activity"/>
    <property type="evidence" value="ECO:0007669"/>
    <property type="project" value="UniProtKB-KW"/>
</dbReference>
<dbReference type="SUPFAM" id="SSF55486">
    <property type="entry name" value="Metalloproteases ('zincins'), catalytic domain"/>
    <property type="match status" value="1"/>
</dbReference>
<keyword evidence="6" id="KW-0378">Hydrolase</keyword>
<comment type="similarity">
    <text evidence="2">Belongs to the endoribonuclease YbeY family.</text>
</comment>
<dbReference type="PROSITE" id="PS01306">
    <property type="entry name" value="UPF0054"/>
    <property type="match status" value="1"/>
</dbReference>
<dbReference type="PANTHER" id="PTHR46986">
    <property type="entry name" value="ENDORIBONUCLEASE YBEY, CHLOROPLASTIC"/>
    <property type="match status" value="1"/>
</dbReference>